<reference evidence="1" key="1">
    <citation type="submission" date="2020-03" db="EMBL/GenBank/DDBJ databases">
        <title>The deep terrestrial virosphere.</title>
        <authorList>
            <person name="Holmfeldt K."/>
            <person name="Nilsson E."/>
            <person name="Simone D."/>
            <person name="Lopez-Fernandez M."/>
            <person name="Wu X."/>
            <person name="de Brujin I."/>
            <person name="Lundin D."/>
            <person name="Andersson A."/>
            <person name="Bertilsson S."/>
            <person name="Dopson M."/>
        </authorList>
    </citation>
    <scope>NUCLEOTIDE SEQUENCE</scope>
    <source>
        <strain evidence="1">MM415B04275</strain>
    </source>
</reference>
<accession>A0A6M3LIY7</accession>
<gene>
    <name evidence="1" type="ORF">MM415B04275_0001</name>
</gene>
<proteinExistence type="predicted"/>
<dbReference type="AlphaFoldDB" id="A0A6M3LIY7"/>
<organism evidence="1">
    <name type="scientific">viral metagenome</name>
    <dbReference type="NCBI Taxonomy" id="1070528"/>
    <lineage>
        <taxon>unclassified sequences</taxon>
        <taxon>metagenomes</taxon>
        <taxon>organismal metagenomes</taxon>
    </lineage>
</organism>
<evidence type="ECO:0000313" key="1">
    <source>
        <dbReference type="EMBL" id="QJA93304.1"/>
    </source>
</evidence>
<dbReference type="EMBL" id="MT143139">
    <property type="protein sequence ID" value="QJA93304.1"/>
    <property type="molecule type" value="Genomic_DNA"/>
</dbReference>
<name>A0A6M3LIY7_9ZZZZ</name>
<protein>
    <submittedName>
        <fullName evidence="1">Uncharacterized protein</fullName>
    </submittedName>
</protein>
<sequence length="56" mass="6619">MRATRIKEELIDYADTEVHRMRELASYYKQCGFKGLAWWCENNARKMEKFIVSGGS</sequence>